<proteinExistence type="predicted"/>
<protein>
    <submittedName>
        <fullName evidence="2">GNAT family N-acetyltransferase</fullName>
    </submittedName>
</protein>
<accession>A0ABR6F245</accession>
<comment type="caution">
    <text evidence="2">The sequence shown here is derived from an EMBL/GenBank/DDBJ whole genome shotgun (WGS) entry which is preliminary data.</text>
</comment>
<sequence>MDSKIKTKFTIASEEGIALLQMLGEKRGQEKYASILDTTQLENYLYDKFNTATIINNLNTFSNQLIVVYVADQPAGYAYLSGNGNVPDDLQDKRMIHLEDFEVLQEYQGSGAKEVLMEKCLSVGKSYEAIKIRENAEEMEMIAFYEQYGFQQRPSPEISIAGKTFPSVILIRAQP</sequence>
<dbReference type="CDD" id="cd04301">
    <property type="entry name" value="NAT_SF"/>
    <property type="match status" value="1"/>
</dbReference>
<dbReference type="Proteomes" id="UP000636110">
    <property type="component" value="Unassembled WGS sequence"/>
</dbReference>
<keyword evidence="3" id="KW-1185">Reference proteome</keyword>
<dbReference type="RefSeq" id="WP_182961572.1">
    <property type="nucleotide sequence ID" value="NZ_WNXC01000010.1"/>
</dbReference>
<reference evidence="2 3" key="1">
    <citation type="submission" date="2019-11" db="EMBL/GenBank/DDBJ databases">
        <title>Description of Pedobacter sp. LMG 31462T.</title>
        <authorList>
            <person name="Carlier A."/>
            <person name="Qi S."/>
            <person name="Vandamme P."/>
        </authorList>
    </citation>
    <scope>NUCLEOTIDE SEQUENCE [LARGE SCALE GENOMIC DNA]</scope>
    <source>
        <strain evidence="2 3">LMG 31462</strain>
    </source>
</reference>
<gene>
    <name evidence="2" type="ORF">GM920_22105</name>
</gene>
<evidence type="ECO:0000313" key="3">
    <source>
        <dbReference type="Proteomes" id="UP000636110"/>
    </source>
</evidence>
<dbReference type="PROSITE" id="PS51186">
    <property type="entry name" value="GNAT"/>
    <property type="match status" value="1"/>
</dbReference>
<dbReference type="Pfam" id="PF13673">
    <property type="entry name" value="Acetyltransf_10"/>
    <property type="match status" value="1"/>
</dbReference>
<feature type="domain" description="N-acetyltransferase" evidence="1">
    <location>
        <begin position="7"/>
        <end position="166"/>
    </location>
</feature>
<evidence type="ECO:0000259" key="1">
    <source>
        <dbReference type="PROSITE" id="PS51186"/>
    </source>
</evidence>
<dbReference type="InterPro" id="IPR000182">
    <property type="entry name" value="GNAT_dom"/>
</dbReference>
<name>A0ABR6F245_9SPHI</name>
<dbReference type="SUPFAM" id="SSF55729">
    <property type="entry name" value="Acyl-CoA N-acyltransferases (Nat)"/>
    <property type="match status" value="1"/>
</dbReference>
<dbReference type="EMBL" id="WNXC01000010">
    <property type="protein sequence ID" value="MBB2151610.1"/>
    <property type="molecule type" value="Genomic_DNA"/>
</dbReference>
<organism evidence="2 3">
    <name type="scientific">Pedobacter gandavensis</name>
    <dbReference type="NCBI Taxonomy" id="2679963"/>
    <lineage>
        <taxon>Bacteria</taxon>
        <taxon>Pseudomonadati</taxon>
        <taxon>Bacteroidota</taxon>
        <taxon>Sphingobacteriia</taxon>
        <taxon>Sphingobacteriales</taxon>
        <taxon>Sphingobacteriaceae</taxon>
        <taxon>Pedobacter</taxon>
    </lineage>
</organism>
<dbReference type="InterPro" id="IPR016181">
    <property type="entry name" value="Acyl_CoA_acyltransferase"/>
</dbReference>
<evidence type="ECO:0000313" key="2">
    <source>
        <dbReference type="EMBL" id="MBB2151610.1"/>
    </source>
</evidence>
<dbReference type="Gene3D" id="3.40.630.30">
    <property type="match status" value="1"/>
</dbReference>